<feature type="compositionally biased region" description="Polar residues" evidence="1">
    <location>
        <begin position="77"/>
        <end position="89"/>
    </location>
</feature>
<evidence type="ECO:0000313" key="2">
    <source>
        <dbReference type="EMBL" id="KAK4292765.1"/>
    </source>
</evidence>
<protein>
    <submittedName>
        <fullName evidence="2">Uncharacterized protein</fullName>
    </submittedName>
</protein>
<evidence type="ECO:0000313" key="3">
    <source>
        <dbReference type="Proteomes" id="UP001292094"/>
    </source>
</evidence>
<reference evidence="2" key="1">
    <citation type="submission" date="2023-11" db="EMBL/GenBank/DDBJ databases">
        <title>Genome assemblies of two species of porcelain crab, Petrolisthes cinctipes and Petrolisthes manimaculis (Anomura: Porcellanidae).</title>
        <authorList>
            <person name="Angst P."/>
        </authorList>
    </citation>
    <scope>NUCLEOTIDE SEQUENCE</scope>
    <source>
        <strain evidence="2">PB745_02</strain>
        <tissue evidence="2">Gill</tissue>
    </source>
</reference>
<feature type="compositionally biased region" description="Polar residues" evidence="1">
    <location>
        <begin position="477"/>
        <end position="488"/>
    </location>
</feature>
<gene>
    <name evidence="2" type="ORF">Pmani_034483</name>
</gene>
<dbReference type="AlphaFoldDB" id="A0AAE1NP86"/>
<dbReference type="EMBL" id="JAWZYT010004732">
    <property type="protein sequence ID" value="KAK4292765.1"/>
    <property type="molecule type" value="Genomic_DNA"/>
</dbReference>
<feature type="region of interest" description="Disordered" evidence="1">
    <location>
        <begin position="40"/>
        <end position="95"/>
    </location>
</feature>
<proteinExistence type="predicted"/>
<keyword evidence="3" id="KW-1185">Reference proteome</keyword>
<dbReference type="Proteomes" id="UP001292094">
    <property type="component" value="Unassembled WGS sequence"/>
</dbReference>
<name>A0AAE1NP86_9EUCA</name>
<sequence length="488" mass="54686">MGEIPMIPTNDTSSMDESRPVLANSTTKDLNRTELTRIPEGKDCNEDSETSSVNIRPGKISTNLPDHRLSDAPPICTTETNGDSTNSNYPVKHDGDKVYQTASSSVLETGKILRSPVIFNHSVTDDNSAELKSRTKTAFSDVNNSTVAKVALENNTLSETSQIEFNTENSKVSEIQNSREKIASVIPVSLQNDTVERDNNLTLIVNNTKLRTACVPSSDVSNKRYKKNKRRRYLRKIGYYKSSPRRNKVENSSTCISPGGREMDIEEGAADRSVLALPIPQHSHYTQPPTTTHHTTLNLPLPHITLHSTSHYHTPHYTQPPTTTHHTTLNLPLPHTTLHSTSHYHTPHYTQPPTTTHHTTLNLPLPHTTLHSTSHYHTPHYTQPPTTTHHTTLNLPLPHTTLHSTSHYHTPHYTQPPTTTHHTTLNLPLPHITLHSTSHYHTSHYTQPPTTKTFTLNPPLLQHSHHTTLNPFPPQHSTPTLNNYTIHP</sequence>
<feature type="compositionally biased region" description="Polar residues" evidence="1">
    <location>
        <begin position="50"/>
        <end position="64"/>
    </location>
</feature>
<feature type="region of interest" description="Disordered" evidence="1">
    <location>
        <begin position="1"/>
        <end position="21"/>
    </location>
</feature>
<feature type="region of interest" description="Disordered" evidence="1">
    <location>
        <begin position="463"/>
        <end position="488"/>
    </location>
</feature>
<comment type="caution">
    <text evidence="2">The sequence shown here is derived from an EMBL/GenBank/DDBJ whole genome shotgun (WGS) entry which is preliminary data.</text>
</comment>
<evidence type="ECO:0000256" key="1">
    <source>
        <dbReference type="SAM" id="MobiDB-lite"/>
    </source>
</evidence>
<organism evidence="2 3">
    <name type="scientific">Petrolisthes manimaculis</name>
    <dbReference type="NCBI Taxonomy" id="1843537"/>
    <lineage>
        <taxon>Eukaryota</taxon>
        <taxon>Metazoa</taxon>
        <taxon>Ecdysozoa</taxon>
        <taxon>Arthropoda</taxon>
        <taxon>Crustacea</taxon>
        <taxon>Multicrustacea</taxon>
        <taxon>Malacostraca</taxon>
        <taxon>Eumalacostraca</taxon>
        <taxon>Eucarida</taxon>
        <taxon>Decapoda</taxon>
        <taxon>Pleocyemata</taxon>
        <taxon>Anomura</taxon>
        <taxon>Galatheoidea</taxon>
        <taxon>Porcellanidae</taxon>
        <taxon>Petrolisthes</taxon>
    </lineage>
</organism>
<accession>A0AAE1NP86</accession>